<evidence type="ECO:0000313" key="2">
    <source>
        <dbReference type="Proteomes" id="UP000276133"/>
    </source>
</evidence>
<dbReference type="Proteomes" id="UP000276133">
    <property type="component" value="Unassembled WGS sequence"/>
</dbReference>
<keyword evidence="2" id="KW-1185">Reference proteome</keyword>
<name>A0A3M7RFW3_BRAPC</name>
<accession>A0A3M7RFW3</accession>
<reference evidence="1 2" key="1">
    <citation type="journal article" date="2018" name="Sci. Rep.">
        <title>Genomic signatures of local adaptation to the degree of environmental predictability in rotifers.</title>
        <authorList>
            <person name="Franch-Gras L."/>
            <person name="Hahn C."/>
            <person name="Garcia-Roger E.M."/>
            <person name="Carmona M.J."/>
            <person name="Serra M."/>
            <person name="Gomez A."/>
        </authorList>
    </citation>
    <scope>NUCLEOTIDE SEQUENCE [LARGE SCALE GENOMIC DNA]</scope>
    <source>
        <strain evidence="1">HYR1</strain>
    </source>
</reference>
<dbReference type="OrthoDB" id="10188902at2759"/>
<dbReference type="EMBL" id="REGN01003445">
    <property type="protein sequence ID" value="RNA22463.1"/>
    <property type="molecule type" value="Genomic_DNA"/>
</dbReference>
<sequence>MRSIFIKKPTYVYIQSINNNIYVEDLPNIITIENCKYRFLYSTVQKPGHFLGIFEINNNLYSVDDTTRNIQNEINFYSQFKFRVKILLNVQKNASKKDVSINRQKKLHSKYVSNY</sequence>
<dbReference type="AlphaFoldDB" id="A0A3M7RFW3"/>
<proteinExistence type="predicted"/>
<organism evidence="1 2">
    <name type="scientific">Brachionus plicatilis</name>
    <name type="common">Marine rotifer</name>
    <name type="synonym">Brachionus muelleri</name>
    <dbReference type="NCBI Taxonomy" id="10195"/>
    <lineage>
        <taxon>Eukaryota</taxon>
        <taxon>Metazoa</taxon>
        <taxon>Spiralia</taxon>
        <taxon>Gnathifera</taxon>
        <taxon>Rotifera</taxon>
        <taxon>Eurotatoria</taxon>
        <taxon>Monogononta</taxon>
        <taxon>Pseudotrocha</taxon>
        <taxon>Ploima</taxon>
        <taxon>Brachionidae</taxon>
        <taxon>Brachionus</taxon>
    </lineage>
</organism>
<protein>
    <submittedName>
        <fullName evidence="1">Uncharacterized protein</fullName>
    </submittedName>
</protein>
<gene>
    <name evidence="1" type="ORF">BpHYR1_040001</name>
</gene>
<comment type="caution">
    <text evidence="1">The sequence shown here is derived from an EMBL/GenBank/DDBJ whole genome shotgun (WGS) entry which is preliminary data.</text>
</comment>
<evidence type="ECO:0000313" key="1">
    <source>
        <dbReference type="EMBL" id="RNA22463.1"/>
    </source>
</evidence>